<evidence type="ECO:0000256" key="6">
    <source>
        <dbReference type="ARBA" id="ARBA00022989"/>
    </source>
</evidence>
<comment type="caution">
    <text evidence="11">The sequence shown here is derived from an EMBL/GenBank/DDBJ whole genome shotgun (WGS) entry which is preliminary data.</text>
</comment>
<keyword evidence="8 9" id="KW-0012">Acyltransferase</keyword>
<keyword evidence="4 9" id="KW-0808">Transferase</keyword>
<dbReference type="RefSeq" id="WP_117444712.1">
    <property type="nucleotide sequence ID" value="NZ_QVEV01000046.1"/>
</dbReference>
<evidence type="ECO:0000256" key="5">
    <source>
        <dbReference type="ARBA" id="ARBA00022692"/>
    </source>
</evidence>
<dbReference type="PIRSF" id="PIRSF016636">
    <property type="entry name" value="AlgI_DltB"/>
    <property type="match status" value="1"/>
</dbReference>
<dbReference type="AlphaFoldDB" id="A0A3E2VID0"/>
<feature type="transmembrane region" description="Helical" evidence="10">
    <location>
        <begin position="462"/>
        <end position="485"/>
    </location>
</feature>
<reference evidence="11 12" key="1">
    <citation type="submission" date="2018-08" db="EMBL/GenBank/DDBJ databases">
        <title>A genome reference for cultivated species of the human gut microbiota.</title>
        <authorList>
            <person name="Zou Y."/>
            <person name="Xue W."/>
            <person name="Luo G."/>
        </authorList>
    </citation>
    <scope>NUCLEOTIDE SEQUENCE [LARGE SCALE GENOMIC DNA]</scope>
    <source>
        <strain evidence="11 12">OF01-2LB</strain>
    </source>
</reference>
<sequence>MFFNSYEFIFILLPISLFLYWGSCHFNLKKYANLTLLIISIIFYINLTDIIGIIVILISIILNFSLYKVLENNTRYRKSFFIIGVLINIGMLGYFKYANFFIDNINSFFIFDMSITKLIAPVGMSFFTFQQISFISDTYHNANTFHYKFVDYTLHILFFGYILSGPITRHNQIIKQFTDKDRKIFNYDSFSKGIITFTIGLFKKVIIADTLAKFADIGFGNIDNLNTTTAILTTLAYTLQIYFDFSGYSEMAYGIGNMFNLTLPVNFNLPYQSKSLIEFWKRWHITLTKFLTDYIYIPLGGNRKGQIKMYVNTILVFFISGLWHGANWTFVLWGCLHGILLGLNKYFKEQWNKLNDVLQWLITFSIINFLWILFRSDSIHDAIHFCTKLIACNFGAIDNTFNMCFIFPEFTKLLSIGHIYSSRYSIFTVFIFLLLILYILQEKNIINCVEEHLSKYLNLKHIVLFSVLFLWSIYSLGTIVSYIYVNF</sequence>
<evidence type="ECO:0000256" key="2">
    <source>
        <dbReference type="ARBA" id="ARBA00010323"/>
    </source>
</evidence>
<proteinExistence type="inferred from homology"/>
<feature type="transmembrane region" description="Helical" evidence="10">
    <location>
        <begin position="149"/>
        <end position="167"/>
    </location>
</feature>
<dbReference type="PANTHER" id="PTHR13285:SF23">
    <property type="entry name" value="TEICHOIC ACID D-ALANYLTRANSFERASE"/>
    <property type="match status" value="1"/>
</dbReference>
<dbReference type="EMBL" id="QVEV01000046">
    <property type="protein sequence ID" value="RGC10338.1"/>
    <property type="molecule type" value="Genomic_DNA"/>
</dbReference>
<accession>A0A3E2VID0</accession>
<keyword evidence="6 10" id="KW-1133">Transmembrane helix</keyword>
<dbReference type="OrthoDB" id="9805788at2"/>
<name>A0A3E2VID0_CLOIN</name>
<evidence type="ECO:0000256" key="7">
    <source>
        <dbReference type="ARBA" id="ARBA00023136"/>
    </source>
</evidence>
<evidence type="ECO:0000256" key="10">
    <source>
        <dbReference type="SAM" id="Phobius"/>
    </source>
</evidence>
<feature type="transmembrane region" description="Helical" evidence="10">
    <location>
        <begin position="34"/>
        <end position="67"/>
    </location>
</feature>
<evidence type="ECO:0000313" key="11">
    <source>
        <dbReference type="EMBL" id="RGC10338.1"/>
    </source>
</evidence>
<dbReference type="InterPro" id="IPR051085">
    <property type="entry name" value="MB_O-acyltransferase"/>
</dbReference>
<feature type="transmembrane region" description="Helical" evidence="10">
    <location>
        <begin position="424"/>
        <end position="441"/>
    </location>
</feature>
<evidence type="ECO:0000256" key="3">
    <source>
        <dbReference type="ARBA" id="ARBA00022475"/>
    </source>
</evidence>
<comment type="subcellular location">
    <subcellularLocation>
        <location evidence="1">Cell membrane</location>
        <topology evidence="1">Multi-pass membrane protein</topology>
    </subcellularLocation>
</comment>
<keyword evidence="3 9" id="KW-1003">Cell membrane</keyword>
<keyword evidence="5 10" id="KW-0812">Transmembrane</keyword>
<feature type="transmembrane region" description="Helical" evidence="10">
    <location>
        <begin position="354"/>
        <end position="374"/>
    </location>
</feature>
<evidence type="ECO:0000256" key="1">
    <source>
        <dbReference type="ARBA" id="ARBA00004651"/>
    </source>
</evidence>
<dbReference type="InterPro" id="IPR028362">
    <property type="entry name" value="AlgI"/>
</dbReference>
<dbReference type="GO" id="GO:0005886">
    <property type="term" value="C:plasma membrane"/>
    <property type="evidence" value="ECO:0007669"/>
    <property type="project" value="UniProtKB-SubCell"/>
</dbReference>
<evidence type="ECO:0000256" key="4">
    <source>
        <dbReference type="ARBA" id="ARBA00022679"/>
    </source>
</evidence>
<evidence type="ECO:0000256" key="8">
    <source>
        <dbReference type="ARBA" id="ARBA00023315"/>
    </source>
</evidence>
<dbReference type="InterPro" id="IPR024194">
    <property type="entry name" value="Ac/AlaTfrase_AlgI/DltB"/>
</dbReference>
<dbReference type="GO" id="GO:0042121">
    <property type="term" value="P:alginic acid biosynthetic process"/>
    <property type="evidence" value="ECO:0007669"/>
    <property type="project" value="InterPro"/>
</dbReference>
<comment type="similarity">
    <text evidence="2 9">Belongs to the membrane-bound acyltransferase family.</text>
</comment>
<dbReference type="Pfam" id="PF03062">
    <property type="entry name" value="MBOAT"/>
    <property type="match status" value="1"/>
</dbReference>
<evidence type="ECO:0000313" key="12">
    <source>
        <dbReference type="Proteomes" id="UP000260025"/>
    </source>
</evidence>
<dbReference type="PANTHER" id="PTHR13285">
    <property type="entry name" value="ACYLTRANSFERASE"/>
    <property type="match status" value="1"/>
</dbReference>
<organism evidence="11 12">
    <name type="scientific">Clostridium innocuum</name>
    <dbReference type="NCBI Taxonomy" id="1522"/>
    <lineage>
        <taxon>Bacteria</taxon>
        <taxon>Bacillati</taxon>
        <taxon>Bacillota</taxon>
        <taxon>Clostridia</taxon>
        <taxon>Eubacteriales</taxon>
        <taxon>Clostridiaceae</taxon>
        <taxon>Clostridium</taxon>
    </lineage>
</organism>
<evidence type="ECO:0000256" key="9">
    <source>
        <dbReference type="PIRNR" id="PIRNR016636"/>
    </source>
</evidence>
<gene>
    <name evidence="11" type="ORF">DXA38_19950</name>
</gene>
<dbReference type="PIRSF" id="PIRSF500217">
    <property type="entry name" value="AlgI"/>
    <property type="match status" value="1"/>
</dbReference>
<protein>
    <submittedName>
        <fullName evidence="11">MBOAT family protein</fullName>
    </submittedName>
</protein>
<dbReference type="GO" id="GO:0016746">
    <property type="term" value="F:acyltransferase activity"/>
    <property type="evidence" value="ECO:0007669"/>
    <property type="project" value="UniProtKB-KW"/>
</dbReference>
<feature type="transmembrane region" description="Helical" evidence="10">
    <location>
        <begin position="6"/>
        <end position="22"/>
    </location>
</feature>
<keyword evidence="7 9" id="KW-0472">Membrane</keyword>
<dbReference type="InterPro" id="IPR004299">
    <property type="entry name" value="MBOAT_fam"/>
</dbReference>
<dbReference type="Proteomes" id="UP000260025">
    <property type="component" value="Unassembled WGS sequence"/>
</dbReference>
<feature type="transmembrane region" description="Helical" evidence="10">
    <location>
        <begin position="79"/>
        <end position="97"/>
    </location>
</feature>